<dbReference type="EMBL" id="BSXG01000015">
    <property type="protein sequence ID" value="GME24728.1"/>
    <property type="molecule type" value="Genomic_DNA"/>
</dbReference>
<protein>
    <submittedName>
        <fullName evidence="1">Uncharacterized protein</fullName>
    </submittedName>
</protein>
<reference evidence="1" key="1">
    <citation type="submission" date="2024-09" db="EMBL/GenBank/DDBJ databases">
        <title>Draft Genome Sequences of Neofusicoccum parvum.</title>
        <authorList>
            <person name="Ashida A."/>
            <person name="Camagna M."/>
            <person name="Tanaka A."/>
            <person name="Takemoto D."/>
        </authorList>
    </citation>
    <scope>NUCLEOTIDE SEQUENCE</scope>
    <source>
        <strain evidence="1">PPO83</strain>
    </source>
</reference>
<name>A0ACB5RWD0_9PEZI</name>
<keyword evidence="2" id="KW-1185">Reference proteome</keyword>
<proteinExistence type="predicted"/>
<evidence type="ECO:0000313" key="2">
    <source>
        <dbReference type="Proteomes" id="UP001165186"/>
    </source>
</evidence>
<evidence type="ECO:0000313" key="1">
    <source>
        <dbReference type="EMBL" id="GME24728.1"/>
    </source>
</evidence>
<accession>A0ACB5RWD0</accession>
<sequence length="165" mass="18090">MSAQNDRWRRQSPQRNQRPSQAHSRDRSIGGSGYSTPTSKQDVDRSSYSGNAWGSQKGRGDAQRQPQAQRQSGPPAAAQQGYQEQEHTSVNGFNSREAKDTLKKWYQEANAAGADGKSPLYKPQGDVAARTGGAWGIKPNTMANGQDFWVHLRKQISALESGKST</sequence>
<organism evidence="1 2">
    <name type="scientific">Neofusicoccum parvum</name>
    <dbReference type="NCBI Taxonomy" id="310453"/>
    <lineage>
        <taxon>Eukaryota</taxon>
        <taxon>Fungi</taxon>
        <taxon>Dikarya</taxon>
        <taxon>Ascomycota</taxon>
        <taxon>Pezizomycotina</taxon>
        <taxon>Dothideomycetes</taxon>
        <taxon>Dothideomycetes incertae sedis</taxon>
        <taxon>Botryosphaeriales</taxon>
        <taxon>Botryosphaeriaceae</taxon>
        <taxon>Neofusicoccum</taxon>
    </lineage>
</organism>
<gene>
    <name evidence="1" type="primary">g5869</name>
    <name evidence="1" type="ORF">NpPPO83_00005869</name>
</gene>
<dbReference type="Proteomes" id="UP001165186">
    <property type="component" value="Unassembled WGS sequence"/>
</dbReference>
<comment type="caution">
    <text evidence="1">The sequence shown here is derived from an EMBL/GenBank/DDBJ whole genome shotgun (WGS) entry which is preliminary data.</text>
</comment>